<dbReference type="AlphaFoldDB" id="A0A1Y2B409"/>
<evidence type="ECO:0000313" key="4">
    <source>
        <dbReference type="EMBL" id="ORY29569.1"/>
    </source>
</evidence>
<evidence type="ECO:0000256" key="2">
    <source>
        <dbReference type="SAM" id="Phobius"/>
    </source>
</evidence>
<evidence type="ECO:0000256" key="1">
    <source>
        <dbReference type="SAM" id="MobiDB-lite"/>
    </source>
</evidence>
<dbReference type="EMBL" id="MCFC01000025">
    <property type="protein sequence ID" value="ORY29569.1"/>
    <property type="molecule type" value="Genomic_DNA"/>
</dbReference>
<accession>A0A1Y2B409</accession>
<feature type="region of interest" description="Disordered" evidence="1">
    <location>
        <begin position="326"/>
        <end position="364"/>
    </location>
</feature>
<feature type="transmembrane region" description="Helical" evidence="2">
    <location>
        <begin position="138"/>
        <end position="157"/>
    </location>
</feature>
<dbReference type="PANTHER" id="PTHR40465:SF1">
    <property type="entry name" value="DUF6534 DOMAIN-CONTAINING PROTEIN"/>
    <property type="match status" value="1"/>
</dbReference>
<keyword evidence="2" id="KW-0812">Transmembrane</keyword>
<feature type="transmembrane region" description="Helical" evidence="2">
    <location>
        <begin position="108"/>
        <end position="126"/>
    </location>
</feature>
<comment type="caution">
    <text evidence="4">The sequence shown here is derived from an EMBL/GenBank/DDBJ whole genome shotgun (WGS) entry which is preliminary data.</text>
</comment>
<dbReference type="InParanoid" id="A0A1Y2B409"/>
<proteinExistence type="predicted"/>
<evidence type="ECO:0000259" key="3">
    <source>
        <dbReference type="Pfam" id="PF20152"/>
    </source>
</evidence>
<dbReference type="Pfam" id="PF20152">
    <property type="entry name" value="DUF6534"/>
    <property type="match status" value="1"/>
</dbReference>
<keyword evidence="2" id="KW-1133">Transmembrane helix</keyword>
<reference evidence="4 5" key="1">
    <citation type="submission" date="2016-07" db="EMBL/GenBank/DDBJ databases">
        <title>Pervasive Adenine N6-methylation of Active Genes in Fungi.</title>
        <authorList>
            <consortium name="DOE Joint Genome Institute"/>
            <person name="Mondo S.J."/>
            <person name="Dannebaum R.O."/>
            <person name="Kuo R.C."/>
            <person name="Labutti K."/>
            <person name="Haridas S."/>
            <person name="Kuo A."/>
            <person name="Salamov A."/>
            <person name="Ahrendt S.R."/>
            <person name="Lipzen A."/>
            <person name="Sullivan W."/>
            <person name="Andreopoulos W.B."/>
            <person name="Clum A."/>
            <person name="Lindquist E."/>
            <person name="Daum C."/>
            <person name="Ramamoorthy G.K."/>
            <person name="Gryganskyi A."/>
            <person name="Culley D."/>
            <person name="Magnuson J.K."/>
            <person name="James T.Y."/>
            <person name="O'Malley M.A."/>
            <person name="Stajich J.E."/>
            <person name="Spatafora J.W."/>
            <person name="Visel A."/>
            <person name="Grigoriev I.V."/>
        </authorList>
    </citation>
    <scope>NUCLEOTIDE SEQUENCE [LARGE SCALE GENOMIC DNA]</scope>
    <source>
        <strain evidence="4 5">68-887.2</strain>
    </source>
</reference>
<feature type="transmembrane region" description="Helical" evidence="2">
    <location>
        <begin position="177"/>
        <end position="199"/>
    </location>
</feature>
<keyword evidence="5" id="KW-1185">Reference proteome</keyword>
<name>A0A1Y2B409_9TREE</name>
<feature type="domain" description="DUF6534" evidence="3">
    <location>
        <begin position="186"/>
        <end position="268"/>
    </location>
</feature>
<dbReference type="OrthoDB" id="2562493at2759"/>
<dbReference type="InterPro" id="IPR045339">
    <property type="entry name" value="DUF6534"/>
</dbReference>
<feature type="compositionally biased region" description="Basic and acidic residues" evidence="1">
    <location>
        <begin position="339"/>
        <end position="364"/>
    </location>
</feature>
<keyword evidence="2" id="KW-0472">Membrane</keyword>
<dbReference type="STRING" id="71784.A0A1Y2B409"/>
<sequence>MADNSTGLTPQQQALEDAARTLFESNPGLNFGPWIMGFAFDFVLFGVMCHQLVLWLSYGHKERLFVKVLLVWAVIAATATSCFGIALMFRLFVYGFGHYANFITLDWWGWYTIFDPIVVCPVQLFYAERAYRLNDNKIWIPIIIVTLTVVSAAGDIAAKVVTSKSSLSGITTIRPYFYVWFVCMLVGDLFLTVMMVLGLRRSRTGWSNTDRLVNRLMRLSVETQLPCTLVEIAILINWSVKPDSYITFFWELFHNKTHVCAFLAVLNTQFTLRDAFESSGDTSDHKSNNYALGSARKQQATVDLDGIKVDTTIYTESQQIPTLPIGLNRQNLSDDSDMESDRTHVRWDAESQHQLAKRSDVESV</sequence>
<gene>
    <name evidence="4" type="ORF">BCR39DRAFT_171859</name>
</gene>
<organism evidence="4 5">
    <name type="scientific">Naematelia encephala</name>
    <dbReference type="NCBI Taxonomy" id="71784"/>
    <lineage>
        <taxon>Eukaryota</taxon>
        <taxon>Fungi</taxon>
        <taxon>Dikarya</taxon>
        <taxon>Basidiomycota</taxon>
        <taxon>Agaricomycotina</taxon>
        <taxon>Tremellomycetes</taxon>
        <taxon>Tremellales</taxon>
        <taxon>Naemateliaceae</taxon>
        <taxon>Naematelia</taxon>
    </lineage>
</organism>
<protein>
    <recommendedName>
        <fullName evidence="3">DUF6534 domain-containing protein</fullName>
    </recommendedName>
</protein>
<dbReference type="PANTHER" id="PTHR40465">
    <property type="entry name" value="CHROMOSOME 1, WHOLE GENOME SHOTGUN SEQUENCE"/>
    <property type="match status" value="1"/>
</dbReference>
<feature type="transmembrane region" description="Helical" evidence="2">
    <location>
        <begin position="68"/>
        <end position="96"/>
    </location>
</feature>
<evidence type="ECO:0000313" key="5">
    <source>
        <dbReference type="Proteomes" id="UP000193986"/>
    </source>
</evidence>
<feature type="transmembrane region" description="Helical" evidence="2">
    <location>
        <begin position="34"/>
        <end position="56"/>
    </location>
</feature>
<dbReference type="Proteomes" id="UP000193986">
    <property type="component" value="Unassembled WGS sequence"/>
</dbReference>